<accession>A0ABQ6GTD5</accession>
<dbReference type="Proteomes" id="UP001157186">
    <property type="component" value="Unassembled WGS sequence"/>
</dbReference>
<proteinExistence type="inferred from homology"/>
<evidence type="ECO:0000256" key="12">
    <source>
        <dbReference type="PIRNR" id="PIRNR006268"/>
    </source>
</evidence>
<dbReference type="EC" id="2.7.1.180" evidence="3 12"/>
<dbReference type="PANTHER" id="PTHR30040">
    <property type="entry name" value="THIAMINE BIOSYNTHESIS LIPOPROTEIN APBE"/>
    <property type="match status" value="1"/>
</dbReference>
<evidence type="ECO:0000256" key="1">
    <source>
        <dbReference type="ARBA" id="ARBA00001946"/>
    </source>
</evidence>
<name>A0ABQ6GTD5_9GAMM</name>
<evidence type="ECO:0000256" key="6">
    <source>
        <dbReference type="ARBA" id="ARBA00022679"/>
    </source>
</evidence>
<evidence type="ECO:0000256" key="7">
    <source>
        <dbReference type="ARBA" id="ARBA00022723"/>
    </source>
</evidence>
<evidence type="ECO:0000256" key="2">
    <source>
        <dbReference type="ARBA" id="ARBA00008282"/>
    </source>
</evidence>
<sequence>MIREVECTKRDKGYAIIFDAMASPCEVLIDSPEQWLASLIGEQVAGEAWRIEDKYSRYQTTSVCGQLNANAGKKCPIDSETFHLLQFADQCYQLSDGLFDITSGVLRKAWHFDCSDNIPSQQQIDRLLPFVGWQQLEFDENHLQMQQGMEIDFGGIGKEYAVDKAILLANQVIAQHAKNSVPVLVNFGGDLAVNGPRDKEQAWHVGVEHPSLAAHSTMVVTIKQGAIATSGDAKRFLLKDGRRYSHVLNVKTGWPVENPPKSITVAAPKCIQAGLLATLALLQGKNATKFLKTQDITHWQIS</sequence>
<dbReference type="PANTHER" id="PTHR30040:SF2">
    <property type="entry name" value="FAD:PROTEIN FMN TRANSFERASE"/>
    <property type="match status" value="1"/>
</dbReference>
<dbReference type="InterPro" id="IPR003374">
    <property type="entry name" value="ApbE-like_sf"/>
</dbReference>
<evidence type="ECO:0000256" key="9">
    <source>
        <dbReference type="ARBA" id="ARBA00022842"/>
    </source>
</evidence>
<dbReference type="InterPro" id="IPR024932">
    <property type="entry name" value="ApbE"/>
</dbReference>
<gene>
    <name evidence="13" type="ORF">tinsulaeT_12850</name>
</gene>
<organism evidence="13 14">
    <name type="scientific">Thalassotalea insulae</name>
    <dbReference type="NCBI Taxonomy" id="2056778"/>
    <lineage>
        <taxon>Bacteria</taxon>
        <taxon>Pseudomonadati</taxon>
        <taxon>Pseudomonadota</taxon>
        <taxon>Gammaproteobacteria</taxon>
        <taxon>Alteromonadales</taxon>
        <taxon>Colwelliaceae</taxon>
        <taxon>Thalassotalea</taxon>
    </lineage>
</organism>
<dbReference type="SUPFAM" id="SSF143631">
    <property type="entry name" value="ApbE-like"/>
    <property type="match status" value="1"/>
</dbReference>
<evidence type="ECO:0000256" key="8">
    <source>
        <dbReference type="ARBA" id="ARBA00022827"/>
    </source>
</evidence>
<dbReference type="Pfam" id="PF02424">
    <property type="entry name" value="ApbE"/>
    <property type="match status" value="1"/>
</dbReference>
<evidence type="ECO:0000256" key="5">
    <source>
        <dbReference type="ARBA" id="ARBA00022630"/>
    </source>
</evidence>
<keyword evidence="5 12" id="KW-0285">Flavoprotein</keyword>
<dbReference type="EMBL" id="BSST01000001">
    <property type="protein sequence ID" value="GLX77945.1"/>
    <property type="molecule type" value="Genomic_DNA"/>
</dbReference>
<comment type="cofactor">
    <cofactor evidence="1">
        <name>Mg(2+)</name>
        <dbReference type="ChEBI" id="CHEBI:18420"/>
    </cofactor>
</comment>
<evidence type="ECO:0000256" key="10">
    <source>
        <dbReference type="ARBA" id="ARBA00031306"/>
    </source>
</evidence>
<keyword evidence="8 12" id="KW-0274">FAD</keyword>
<evidence type="ECO:0000313" key="14">
    <source>
        <dbReference type="Proteomes" id="UP001157186"/>
    </source>
</evidence>
<evidence type="ECO:0000313" key="13">
    <source>
        <dbReference type="EMBL" id="GLX77945.1"/>
    </source>
</evidence>
<evidence type="ECO:0000256" key="4">
    <source>
        <dbReference type="ARBA" id="ARBA00016337"/>
    </source>
</evidence>
<protein>
    <recommendedName>
        <fullName evidence="4 12">FAD:protein FMN transferase</fullName>
        <ecNumber evidence="3 12">2.7.1.180</ecNumber>
    </recommendedName>
    <alternativeName>
        <fullName evidence="10 12">Flavin transferase</fullName>
    </alternativeName>
</protein>
<keyword evidence="7 12" id="KW-0479">Metal-binding</keyword>
<reference evidence="13 14" key="1">
    <citation type="submission" date="2023-03" db="EMBL/GenBank/DDBJ databases">
        <title>Draft genome sequence of Thalassotalea insulae KCTC 62186T.</title>
        <authorList>
            <person name="Sawabe T."/>
        </authorList>
    </citation>
    <scope>NUCLEOTIDE SEQUENCE [LARGE SCALE GENOMIC DNA]</scope>
    <source>
        <strain evidence="13 14">KCTC 62186</strain>
    </source>
</reference>
<dbReference type="GO" id="GO:0016740">
    <property type="term" value="F:transferase activity"/>
    <property type="evidence" value="ECO:0007669"/>
    <property type="project" value="UniProtKB-KW"/>
</dbReference>
<comment type="similarity">
    <text evidence="2 12">Belongs to the ApbE family.</text>
</comment>
<keyword evidence="9 12" id="KW-0460">Magnesium</keyword>
<comment type="catalytic activity">
    <reaction evidence="11 12">
        <text>L-threonyl-[protein] + FAD = FMN-L-threonyl-[protein] + AMP + H(+)</text>
        <dbReference type="Rhea" id="RHEA:36847"/>
        <dbReference type="Rhea" id="RHEA-COMP:11060"/>
        <dbReference type="Rhea" id="RHEA-COMP:11061"/>
        <dbReference type="ChEBI" id="CHEBI:15378"/>
        <dbReference type="ChEBI" id="CHEBI:30013"/>
        <dbReference type="ChEBI" id="CHEBI:57692"/>
        <dbReference type="ChEBI" id="CHEBI:74257"/>
        <dbReference type="ChEBI" id="CHEBI:456215"/>
        <dbReference type="EC" id="2.7.1.180"/>
    </reaction>
</comment>
<evidence type="ECO:0000256" key="11">
    <source>
        <dbReference type="ARBA" id="ARBA00048540"/>
    </source>
</evidence>
<keyword evidence="14" id="KW-1185">Reference proteome</keyword>
<keyword evidence="6 12" id="KW-0808">Transferase</keyword>
<comment type="caution">
    <text evidence="13">The sequence shown here is derived from an EMBL/GenBank/DDBJ whole genome shotgun (WGS) entry which is preliminary data.</text>
</comment>
<evidence type="ECO:0000256" key="3">
    <source>
        <dbReference type="ARBA" id="ARBA00011955"/>
    </source>
</evidence>
<dbReference type="Gene3D" id="3.10.520.10">
    <property type="entry name" value="ApbE-like domains"/>
    <property type="match status" value="1"/>
</dbReference>
<dbReference type="RefSeq" id="WP_284243842.1">
    <property type="nucleotide sequence ID" value="NZ_BSST01000001.1"/>
</dbReference>
<dbReference type="PIRSF" id="PIRSF006268">
    <property type="entry name" value="ApbE"/>
    <property type="match status" value="1"/>
</dbReference>